<organism evidence="1 2">
    <name type="scientific">Gemmata palustris</name>
    <dbReference type="NCBI Taxonomy" id="2822762"/>
    <lineage>
        <taxon>Bacteria</taxon>
        <taxon>Pseudomonadati</taxon>
        <taxon>Planctomycetota</taxon>
        <taxon>Planctomycetia</taxon>
        <taxon>Gemmatales</taxon>
        <taxon>Gemmataceae</taxon>
        <taxon>Gemmata</taxon>
    </lineage>
</organism>
<reference evidence="1 2" key="1">
    <citation type="submission" date="2021-04" db="EMBL/GenBank/DDBJ databases">
        <authorList>
            <person name="Ivanova A."/>
        </authorList>
    </citation>
    <scope>NUCLEOTIDE SEQUENCE [LARGE SCALE GENOMIC DNA]</scope>
    <source>
        <strain evidence="1 2">G18</strain>
    </source>
</reference>
<evidence type="ECO:0000313" key="1">
    <source>
        <dbReference type="EMBL" id="MBP3958317.1"/>
    </source>
</evidence>
<proteinExistence type="predicted"/>
<gene>
    <name evidence="1" type="ORF">J8F10_23970</name>
</gene>
<keyword evidence="2" id="KW-1185">Reference proteome</keyword>
<comment type="caution">
    <text evidence="1">The sequence shown here is derived from an EMBL/GenBank/DDBJ whole genome shotgun (WGS) entry which is preliminary data.</text>
</comment>
<protein>
    <submittedName>
        <fullName evidence="1">Uncharacterized protein</fullName>
    </submittedName>
</protein>
<evidence type="ECO:0000313" key="2">
    <source>
        <dbReference type="Proteomes" id="UP000676565"/>
    </source>
</evidence>
<name>A0ABS5BY33_9BACT</name>
<sequence length="229" mass="25577">MQRHLFLPKQSLKDVRALLRLDEGQIQALDELLGTGESVSLGRPNFAQKVAERLRLEQEAASSVTLVGQFLLTVVEEGHPPDEIIDDMRQFLEQYPEEKGALSSLDAKRKALVAMLTQKPERARALKVRYLQTVSPLAESFRSVCELRPVFKRNESGAEEEIVGYVPTVQLRVTECDTDGNETLNTFNMSPSALKLLAEVIGRTEKKLTAIRQRFGNELLGDVAQGDQS</sequence>
<dbReference type="Proteomes" id="UP000676565">
    <property type="component" value="Unassembled WGS sequence"/>
</dbReference>
<accession>A0ABS5BY33</accession>
<dbReference type="EMBL" id="JAGKQQ010000001">
    <property type="protein sequence ID" value="MBP3958317.1"/>
    <property type="molecule type" value="Genomic_DNA"/>
</dbReference>
<dbReference type="RefSeq" id="WP_210658183.1">
    <property type="nucleotide sequence ID" value="NZ_JAGKQQ010000001.1"/>
</dbReference>